<sequence>MSCENCHLAPCGRTALCPPGTYYVVDPSDGTAVKNRRIILPKDVETVVTRALVRWLEL</sequence>
<organism evidence="1">
    <name type="scientific">viral metagenome</name>
    <dbReference type="NCBI Taxonomy" id="1070528"/>
    <lineage>
        <taxon>unclassified sequences</taxon>
        <taxon>metagenomes</taxon>
        <taxon>organismal metagenomes</taxon>
    </lineage>
</organism>
<accession>A0A6M3M373</accession>
<evidence type="ECO:0000313" key="1">
    <source>
        <dbReference type="EMBL" id="QJB00590.1"/>
    </source>
</evidence>
<name>A0A6M3M373_9ZZZZ</name>
<proteinExistence type="predicted"/>
<protein>
    <submittedName>
        <fullName evidence="1">Uncharacterized protein</fullName>
    </submittedName>
</protein>
<gene>
    <name evidence="1" type="ORF">MM171A00331_0007</name>
    <name evidence="2" type="ORF">MM171B00210_0025</name>
</gene>
<dbReference type="AlphaFoldDB" id="A0A6M3M373"/>
<dbReference type="EMBL" id="MT143889">
    <property type="protein sequence ID" value="QJB04714.1"/>
    <property type="molecule type" value="Genomic_DNA"/>
</dbReference>
<evidence type="ECO:0000313" key="2">
    <source>
        <dbReference type="EMBL" id="QJB04714.1"/>
    </source>
</evidence>
<dbReference type="EMBL" id="MT143697">
    <property type="protein sequence ID" value="QJB00590.1"/>
    <property type="molecule type" value="Genomic_DNA"/>
</dbReference>
<reference evidence="1" key="1">
    <citation type="submission" date="2020-03" db="EMBL/GenBank/DDBJ databases">
        <title>The deep terrestrial virosphere.</title>
        <authorList>
            <person name="Holmfeldt K."/>
            <person name="Nilsson E."/>
            <person name="Simone D."/>
            <person name="Lopez-Fernandez M."/>
            <person name="Wu X."/>
            <person name="de Brujin I."/>
            <person name="Lundin D."/>
            <person name="Andersson A."/>
            <person name="Bertilsson S."/>
            <person name="Dopson M."/>
        </authorList>
    </citation>
    <scope>NUCLEOTIDE SEQUENCE</scope>
    <source>
        <strain evidence="1">MM171A00331</strain>
        <strain evidence="2">MM171B00210</strain>
    </source>
</reference>